<dbReference type="AlphaFoldDB" id="A0AB73T1X9"/>
<keyword evidence="2" id="KW-1185">Reference proteome</keyword>
<proteinExistence type="predicted"/>
<evidence type="ECO:0000313" key="2">
    <source>
        <dbReference type="Proteomes" id="UP000245412"/>
    </source>
</evidence>
<comment type="caution">
    <text evidence="1">The sequence shown here is derived from an EMBL/GenBank/DDBJ whole genome shotgun (WGS) entry which is preliminary data.</text>
</comment>
<evidence type="ECO:0000313" key="1">
    <source>
        <dbReference type="EMBL" id="PWJ74106.1"/>
    </source>
</evidence>
<dbReference type="RefSeq" id="WP_109747444.1">
    <property type="nucleotide sequence ID" value="NZ_JANKBI010000009.1"/>
</dbReference>
<organism evidence="1 2">
    <name type="scientific">Murimonas intestini</name>
    <dbReference type="NCBI Taxonomy" id="1337051"/>
    <lineage>
        <taxon>Bacteria</taxon>
        <taxon>Bacillati</taxon>
        <taxon>Bacillota</taxon>
        <taxon>Clostridia</taxon>
        <taxon>Lachnospirales</taxon>
        <taxon>Lachnospiraceae</taxon>
        <taxon>Murimonas</taxon>
    </lineage>
</organism>
<name>A0AB73T1X9_9FIRM</name>
<dbReference type="Proteomes" id="UP000245412">
    <property type="component" value="Unassembled WGS sequence"/>
</dbReference>
<reference evidence="1 2" key="1">
    <citation type="submission" date="2018-05" db="EMBL/GenBank/DDBJ databases">
        <authorList>
            <person name="Goeker M."/>
            <person name="Huntemann M."/>
            <person name="Clum A."/>
            <person name="Pillay M."/>
            <person name="Palaniappan K."/>
            <person name="Varghese N."/>
            <person name="Mikhailova N."/>
            <person name="Stamatis D."/>
            <person name="Reddy T."/>
            <person name="Daum C."/>
            <person name="Shapiro N."/>
            <person name="Ivanova N."/>
            <person name="Kyrpides N."/>
            <person name="Woyke T."/>
        </authorList>
    </citation>
    <scope>NUCLEOTIDE SEQUENCE [LARGE SCALE GENOMIC DNA]</scope>
    <source>
        <strain evidence="1 2">DSM 26524</strain>
    </source>
</reference>
<dbReference type="EMBL" id="QGGY01000010">
    <property type="protein sequence ID" value="PWJ74106.1"/>
    <property type="molecule type" value="Genomic_DNA"/>
</dbReference>
<accession>A0AB73T1X9</accession>
<gene>
    <name evidence="1" type="ORF">C7383_110146</name>
</gene>
<protein>
    <submittedName>
        <fullName evidence="1">Uncharacterized protein</fullName>
    </submittedName>
</protein>
<sequence>MQAYDELKAYRGLPFDFTDGISIRQPTLGEICDYGEREYYQMVYTLTSVGADLKWQLDSAGIDYTKIDDYTLFYSILSKNYSAEQTSILFGDSLDFSSMELMMEKDTEQVVMLQPNGTVFTKEAYDACIPCLRRMHGILRNDQIPANESTRRILIEDAREEYLLSKDKPFKSLLLPLISTMTNMPGFKRDDSSVWDMKIYAFMDSVKRISKIQNAGLLLQSGYSGFGVDLQKIDKKQLDYMGDLT</sequence>